<feature type="transmembrane region" description="Helical" evidence="1">
    <location>
        <begin position="194"/>
        <end position="213"/>
    </location>
</feature>
<feature type="transmembrane region" description="Helical" evidence="1">
    <location>
        <begin position="135"/>
        <end position="153"/>
    </location>
</feature>
<feature type="transmembrane region" description="Helical" evidence="1">
    <location>
        <begin position="490"/>
        <end position="508"/>
    </location>
</feature>
<dbReference type="OrthoDB" id="66514at2759"/>
<feature type="transmembrane region" description="Helical" evidence="1">
    <location>
        <begin position="640"/>
        <end position="660"/>
    </location>
</feature>
<name>A0A485LGE5_9STRA</name>
<reference evidence="2" key="2">
    <citation type="submission" date="2019-06" db="EMBL/GenBank/DDBJ databases">
        <title>Genomics analysis of Aphanomyces spp. identifies a new class of oomycete effector associated with host adaptation.</title>
        <authorList>
            <person name="Gaulin E."/>
        </authorList>
    </citation>
    <scope>NUCLEOTIDE SEQUENCE</scope>
    <source>
        <strain evidence="2">CBS 578.67</strain>
    </source>
</reference>
<keyword evidence="1" id="KW-0812">Transmembrane</keyword>
<keyword evidence="1" id="KW-0472">Membrane</keyword>
<evidence type="ECO:0000313" key="3">
    <source>
        <dbReference type="EMBL" id="VFT97089.1"/>
    </source>
</evidence>
<accession>A0A485LGE5</accession>
<dbReference type="EMBL" id="CAADRA010006836">
    <property type="protein sequence ID" value="VFT97089.1"/>
    <property type="molecule type" value="Genomic_DNA"/>
</dbReference>
<evidence type="ECO:0000313" key="2">
    <source>
        <dbReference type="EMBL" id="KAF0687911.1"/>
    </source>
</evidence>
<evidence type="ECO:0000256" key="1">
    <source>
        <dbReference type="SAM" id="Phobius"/>
    </source>
</evidence>
<keyword evidence="4" id="KW-1185">Reference proteome</keyword>
<evidence type="ECO:0000313" key="4">
    <source>
        <dbReference type="Proteomes" id="UP000332933"/>
    </source>
</evidence>
<protein>
    <submittedName>
        <fullName evidence="3">Aste57867_20403 protein</fullName>
    </submittedName>
</protein>
<feature type="transmembrane region" description="Helical" evidence="1">
    <location>
        <begin position="514"/>
        <end position="535"/>
    </location>
</feature>
<dbReference type="EMBL" id="VJMH01006813">
    <property type="protein sequence ID" value="KAF0687911.1"/>
    <property type="molecule type" value="Genomic_DNA"/>
</dbReference>
<feature type="transmembrane region" description="Helical" evidence="1">
    <location>
        <begin position="542"/>
        <end position="560"/>
    </location>
</feature>
<feature type="transmembrane region" description="Helical" evidence="1">
    <location>
        <begin position="458"/>
        <end position="478"/>
    </location>
</feature>
<feature type="transmembrane region" description="Helical" evidence="1">
    <location>
        <begin position="159"/>
        <end position="182"/>
    </location>
</feature>
<reference evidence="3 4" key="1">
    <citation type="submission" date="2019-03" db="EMBL/GenBank/DDBJ databases">
        <authorList>
            <person name="Gaulin E."/>
            <person name="Dumas B."/>
        </authorList>
    </citation>
    <scope>NUCLEOTIDE SEQUENCE [LARGE SCALE GENOMIC DNA]</scope>
    <source>
        <strain evidence="3">CBS 568.67</strain>
    </source>
</reference>
<dbReference type="AlphaFoldDB" id="A0A485LGE5"/>
<keyword evidence="1" id="KW-1133">Transmembrane helix</keyword>
<feature type="transmembrane region" description="Helical" evidence="1">
    <location>
        <begin position="219"/>
        <end position="237"/>
    </location>
</feature>
<dbReference type="Proteomes" id="UP000332933">
    <property type="component" value="Unassembled WGS sequence"/>
</dbReference>
<proteinExistence type="predicted"/>
<feature type="transmembrane region" description="Helical" evidence="1">
    <location>
        <begin position="399"/>
        <end position="419"/>
    </location>
</feature>
<organism evidence="3 4">
    <name type="scientific">Aphanomyces stellatus</name>
    <dbReference type="NCBI Taxonomy" id="120398"/>
    <lineage>
        <taxon>Eukaryota</taxon>
        <taxon>Sar</taxon>
        <taxon>Stramenopiles</taxon>
        <taxon>Oomycota</taxon>
        <taxon>Saprolegniomycetes</taxon>
        <taxon>Saprolegniales</taxon>
        <taxon>Verrucalvaceae</taxon>
        <taxon>Aphanomyces</taxon>
    </lineage>
</organism>
<gene>
    <name evidence="3" type="primary">Aste57867_20403</name>
    <name evidence="2" type="ORF">As57867_020337</name>
    <name evidence="3" type="ORF">ASTE57867_20403</name>
</gene>
<sequence length="662" mass="74846">MARHRPSIEFDLESPVFLAADTPILPLPANSPVSLLSPRASLVDFYVDVFRRRMKMESMEQVDIEAVILSDIEQVHDASITDALDRAQVSTSRHEHFSQLIRRVRMDHFSLTFLPLYEDAFAYVLHRSAVRRIRYTLLLGSLFLLAKTVYTYTQGNHTFIDKIVLGLGVGVALPVIVVAYMCTFMDAWRCYCETYTSVAFVVVCAVLTAEKLLEHTPGPILPLFICIVPIFGVARLRFHVTWKLVAITMAMHLAALLWAGQENVPDICFQGFSYLGGIVGGAVAHYRVEVLRRRNFVLHLPLCADSFDKRQVYCEMKTPWASKHQLLKPFSLQFKHPQIEAAFYGYWYLIDGSPFQNIHQCTLHENASRTIRYAVQSTMLHQLLLAIQDWRYMYLQERATTYFIALALRLAVVGAYVGAQCLMKQYGQQYAHATRKLAPRKPLAAAPLPTTYVAKMQLWSACIVFLHALSMGLILVFFDRAAILSGSATGVAAPCYYLALLNAILFPHRSGFRVRFLVATIATTLLSVVFAVICAVADANQLVQYTTYVAVTLTLGMMISHEEESLRRSFFVRRAMRSHEFSLWHRALARIRPFVRQKIATRRHQQPHQPVLQHVGATVVDMPHEKTIPTSNLLATASKYGMYFDAVQAAVAACILAVYLTR</sequence>